<dbReference type="InterPro" id="IPR018060">
    <property type="entry name" value="HTH_AraC"/>
</dbReference>
<dbReference type="SMART" id="SM00342">
    <property type="entry name" value="HTH_ARAC"/>
    <property type="match status" value="1"/>
</dbReference>
<dbReference type="AlphaFoldDB" id="A0A842IWC2"/>
<keyword evidence="2" id="KW-0238">DNA-binding</keyword>
<feature type="transmembrane region" description="Helical" evidence="4">
    <location>
        <begin position="145"/>
        <end position="165"/>
    </location>
</feature>
<evidence type="ECO:0000256" key="4">
    <source>
        <dbReference type="SAM" id="Phobius"/>
    </source>
</evidence>
<dbReference type="InterPro" id="IPR018062">
    <property type="entry name" value="HTH_AraC-typ_CS"/>
</dbReference>
<dbReference type="Pfam" id="PF12833">
    <property type="entry name" value="HTH_18"/>
    <property type="match status" value="1"/>
</dbReference>
<evidence type="ECO:0000313" key="7">
    <source>
        <dbReference type="Proteomes" id="UP000533900"/>
    </source>
</evidence>
<evidence type="ECO:0000256" key="3">
    <source>
        <dbReference type="ARBA" id="ARBA00023163"/>
    </source>
</evidence>
<keyword evidence="4" id="KW-1133">Transmembrane helix</keyword>
<dbReference type="PROSITE" id="PS01124">
    <property type="entry name" value="HTH_ARAC_FAMILY_2"/>
    <property type="match status" value="1"/>
</dbReference>
<feature type="transmembrane region" description="Helical" evidence="4">
    <location>
        <begin position="185"/>
        <end position="203"/>
    </location>
</feature>
<proteinExistence type="predicted"/>
<gene>
    <name evidence="6" type="ORF">H7F21_14200</name>
</gene>
<evidence type="ECO:0000259" key="5">
    <source>
        <dbReference type="PROSITE" id="PS01124"/>
    </source>
</evidence>
<feature type="transmembrane region" description="Helical" evidence="4">
    <location>
        <begin position="6"/>
        <end position="27"/>
    </location>
</feature>
<keyword evidence="1" id="KW-0805">Transcription regulation</keyword>
<dbReference type="PROSITE" id="PS00041">
    <property type="entry name" value="HTH_ARAC_FAMILY_1"/>
    <property type="match status" value="1"/>
</dbReference>
<dbReference type="PRINTS" id="PR00032">
    <property type="entry name" value="HTHARAC"/>
</dbReference>
<dbReference type="RefSeq" id="WP_185789959.1">
    <property type="nucleotide sequence ID" value="NZ_JACLCP010000004.1"/>
</dbReference>
<dbReference type="GO" id="GO:0043565">
    <property type="term" value="F:sequence-specific DNA binding"/>
    <property type="evidence" value="ECO:0007669"/>
    <property type="project" value="InterPro"/>
</dbReference>
<dbReference type="Proteomes" id="UP000533900">
    <property type="component" value="Unassembled WGS sequence"/>
</dbReference>
<comment type="caution">
    <text evidence="6">The sequence shown here is derived from an EMBL/GenBank/DDBJ whole genome shotgun (WGS) entry which is preliminary data.</text>
</comment>
<dbReference type="PANTHER" id="PTHR43280:SF29">
    <property type="entry name" value="ARAC-FAMILY TRANSCRIPTIONAL REGULATOR"/>
    <property type="match status" value="1"/>
</dbReference>
<organism evidence="6 7">
    <name type="scientific">Winogradskyella flava</name>
    <dbReference type="NCBI Taxonomy" id="1884876"/>
    <lineage>
        <taxon>Bacteria</taxon>
        <taxon>Pseudomonadati</taxon>
        <taxon>Bacteroidota</taxon>
        <taxon>Flavobacteriia</taxon>
        <taxon>Flavobacteriales</taxon>
        <taxon>Flavobacteriaceae</taxon>
        <taxon>Winogradskyella</taxon>
    </lineage>
</organism>
<dbReference type="EMBL" id="JACLCP010000004">
    <property type="protein sequence ID" value="MBC2846254.1"/>
    <property type="molecule type" value="Genomic_DNA"/>
</dbReference>
<dbReference type="GO" id="GO:0003700">
    <property type="term" value="F:DNA-binding transcription factor activity"/>
    <property type="evidence" value="ECO:0007669"/>
    <property type="project" value="InterPro"/>
</dbReference>
<protein>
    <submittedName>
        <fullName evidence="6">AraC family transcriptional regulator</fullName>
    </submittedName>
</protein>
<feature type="transmembrane region" description="Helical" evidence="4">
    <location>
        <begin position="215"/>
        <end position="237"/>
    </location>
</feature>
<dbReference type="SUPFAM" id="SSF46689">
    <property type="entry name" value="Homeodomain-like"/>
    <property type="match status" value="1"/>
</dbReference>
<keyword evidence="4" id="KW-0472">Membrane</keyword>
<name>A0A842IWC2_9FLAO</name>
<keyword evidence="3" id="KW-0804">Transcription</keyword>
<sequence length="370" mass="43069">MDLQYNAFNILILFGAIQGIILCFFLRQKRTTNALAVDFFLLFLFSLSFFNLIYAFLDMDLFKYYRPLHVFPFPYKWLIGVGFYFYIKNQFPVTENEPPYHKKEWYLLAPAFIYMILRIYWFSIAVKEDSYRIVAVVVYSGFFRINEFFFLFFTFFMGVASLRFLKKNAHSIPSKSLLAFKWLKIFTLVFISISCIDILLYAIDLIINSGIETFGFYYATLLINAGFIYWIGFMGFTKSKLLFNTFKYSKDLSEISTSAISKKLKQAINVDKVYLNPNLTLSEMSVQFKVTPKELSKHINDVLGKNFSEYINAYRVEEVKALMASKEASKYTLVTLAEKAGFSSKSSFNETFKKVTGDTPSAYKKKIKGL</sequence>
<accession>A0A842IWC2</accession>
<dbReference type="InterPro" id="IPR009057">
    <property type="entry name" value="Homeodomain-like_sf"/>
</dbReference>
<keyword evidence="7" id="KW-1185">Reference proteome</keyword>
<feature type="domain" description="HTH araC/xylS-type" evidence="5">
    <location>
        <begin position="265"/>
        <end position="366"/>
    </location>
</feature>
<dbReference type="PANTHER" id="PTHR43280">
    <property type="entry name" value="ARAC-FAMILY TRANSCRIPTIONAL REGULATOR"/>
    <property type="match status" value="1"/>
</dbReference>
<evidence type="ECO:0000256" key="1">
    <source>
        <dbReference type="ARBA" id="ARBA00023015"/>
    </source>
</evidence>
<dbReference type="Gene3D" id="1.10.10.60">
    <property type="entry name" value="Homeodomain-like"/>
    <property type="match status" value="2"/>
</dbReference>
<keyword evidence="4" id="KW-0812">Transmembrane</keyword>
<evidence type="ECO:0000313" key="6">
    <source>
        <dbReference type="EMBL" id="MBC2846254.1"/>
    </source>
</evidence>
<feature type="transmembrane region" description="Helical" evidence="4">
    <location>
        <begin position="107"/>
        <end position="125"/>
    </location>
</feature>
<feature type="transmembrane region" description="Helical" evidence="4">
    <location>
        <begin position="39"/>
        <end position="57"/>
    </location>
</feature>
<dbReference type="InterPro" id="IPR020449">
    <property type="entry name" value="Tscrpt_reg_AraC-type_HTH"/>
</dbReference>
<evidence type="ECO:0000256" key="2">
    <source>
        <dbReference type="ARBA" id="ARBA00023125"/>
    </source>
</evidence>
<reference evidence="6" key="1">
    <citation type="submission" date="2020-08" db="EMBL/GenBank/DDBJ databases">
        <title>Winogradskyella ouciana sp. nov., isolated from the hadal seawater of the Mariana Trench.</title>
        <authorList>
            <person name="He X."/>
        </authorList>
    </citation>
    <scope>NUCLEOTIDE SEQUENCE [LARGE SCALE GENOMIC DNA]</scope>
    <source>
        <strain evidence="6">KCTC 52348</strain>
    </source>
</reference>